<keyword evidence="5" id="KW-1185">Reference proteome</keyword>
<dbReference type="CDD" id="cd07249">
    <property type="entry name" value="MMCE"/>
    <property type="match status" value="1"/>
</dbReference>
<dbReference type="Gene3D" id="3.10.180.10">
    <property type="entry name" value="2,3-Dihydroxybiphenyl 1,2-Dioxygenase, domain 1"/>
    <property type="match status" value="1"/>
</dbReference>
<dbReference type="GO" id="GO:0046872">
    <property type="term" value="F:metal ion binding"/>
    <property type="evidence" value="ECO:0007669"/>
    <property type="project" value="UniProtKB-KW"/>
</dbReference>
<dbReference type="PANTHER" id="PTHR43048:SF3">
    <property type="entry name" value="METHYLMALONYL-COA EPIMERASE, MITOCHONDRIAL"/>
    <property type="match status" value="1"/>
</dbReference>
<evidence type="ECO:0000256" key="2">
    <source>
        <dbReference type="ARBA" id="ARBA00022723"/>
    </source>
</evidence>
<dbReference type="EMBL" id="CP036422">
    <property type="protein sequence ID" value="QFU76011.1"/>
    <property type="molecule type" value="Genomic_DNA"/>
</dbReference>
<organism evidence="4 5">
    <name type="scientific">Halioglobus maricola</name>
    <dbReference type="NCBI Taxonomy" id="2601894"/>
    <lineage>
        <taxon>Bacteria</taxon>
        <taxon>Pseudomonadati</taxon>
        <taxon>Pseudomonadota</taxon>
        <taxon>Gammaproteobacteria</taxon>
        <taxon>Cellvibrionales</taxon>
        <taxon>Halieaceae</taxon>
        <taxon>Halioglobus</taxon>
    </lineage>
</organism>
<dbReference type="InterPro" id="IPR029068">
    <property type="entry name" value="Glyas_Bleomycin-R_OHBP_Dase"/>
</dbReference>
<dbReference type="InterPro" id="IPR037523">
    <property type="entry name" value="VOC_core"/>
</dbReference>
<dbReference type="KEGG" id="halc:EY643_10235"/>
<dbReference type="OrthoDB" id="9788468at2"/>
<feature type="domain" description="VOC" evidence="3">
    <location>
        <begin position="4"/>
        <end position="132"/>
    </location>
</feature>
<evidence type="ECO:0000313" key="5">
    <source>
        <dbReference type="Proteomes" id="UP000326287"/>
    </source>
</evidence>
<gene>
    <name evidence="4" type="primary">mce</name>
    <name evidence="4" type="ORF">EY643_10235</name>
</gene>
<accession>A0A5P9NJJ9</accession>
<keyword evidence="4" id="KW-0413">Isomerase</keyword>
<proteinExistence type="inferred from homology"/>
<comment type="similarity">
    <text evidence="1">Belongs to the methylmalonyl-CoA epimerase family.</text>
</comment>
<dbReference type="GO" id="GO:0046491">
    <property type="term" value="P:L-methylmalonyl-CoA metabolic process"/>
    <property type="evidence" value="ECO:0007669"/>
    <property type="project" value="TreeGrafter"/>
</dbReference>
<protein>
    <submittedName>
        <fullName evidence="4">Methylmalonyl-CoA epimerase</fullName>
        <ecNumber evidence="4">5.1.99.1</ecNumber>
    </submittedName>
</protein>
<dbReference type="PROSITE" id="PS51819">
    <property type="entry name" value="VOC"/>
    <property type="match status" value="1"/>
</dbReference>
<dbReference type="EC" id="5.1.99.1" evidence="4"/>
<name>A0A5P9NJJ9_9GAMM</name>
<evidence type="ECO:0000256" key="1">
    <source>
        <dbReference type="ARBA" id="ARBA00009308"/>
    </source>
</evidence>
<sequence length="137" mass="14958">MITALDHIAIAVPDFEKAIKRFMEDFGLPFEGTEDVIAAKTSTAFFPLPPTQIELVHPLNGEGPIAGYLEKKGGGLHHLCFRSDNIEEDIARLKEKGYQFLGDAPTAGAHGSKVIFIHPKSCDGVLIEINQPGDEHH</sequence>
<dbReference type="InterPro" id="IPR051785">
    <property type="entry name" value="MMCE/EMCE_epimerase"/>
</dbReference>
<reference evidence="4 5" key="1">
    <citation type="submission" date="2019-02" db="EMBL/GenBank/DDBJ databases">
        <authorList>
            <person name="Li S.-H."/>
        </authorList>
    </citation>
    <scope>NUCLEOTIDE SEQUENCE [LARGE SCALE GENOMIC DNA]</scope>
    <source>
        <strain evidence="4 5">IMCC14385</strain>
    </source>
</reference>
<evidence type="ECO:0000259" key="3">
    <source>
        <dbReference type="PROSITE" id="PS51819"/>
    </source>
</evidence>
<dbReference type="RefSeq" id="WP_152662116.1">
    <property type="nucleotide sequence ID" value="NZ_CP036422.1"/>
</dbReference>
<dbReference type="Pfam" id="PF13669">
    <property type="entry name" value="Glyoxalase_4"/>
    <property type="match status" value="1"/>
</dbReference>
<evidence type="ECO:0000313" key="4">
    <source>
        <dbReference type="EMBL" id="QFU76011.1"/>
    </source>
</evidence>
<keyword evidence="2" id="KW-0479">Metal-binding</keyword>
<dbReference type="GO" id="GO:0004493">
    <property type="term" value="F:methylmalonyl-CoA epimerase activity"/>
    <property type="evidence" value="ECO:0007669"/>
    <property type="project" value="UniProtKB-EC"/>
</dbReference>
<dbReference type="PANTHER" id="PTHR43048">
    <property type="entry name" value="METHYLMALONYL-COA EPIMERASE"/>
    <property type="match status" value="1"/>
</dbReference>
<dbReference type="InterPro" id="IPR017515">
    <property type="entry name" value="MeMalonyl-CoA_epimerase"/>
</dbReference>
<dbReference type="SUPFAM" id="SSF54593">
    <property type="entry name" value="Glyoxalase/Bleomycin resistance protein/Dihydroxybiphenyl dioxygenase"/>
    <property type="match status" value="1"/>
</dbReference>
<dbReference type="AlphaFoldDB" id="A0A5P9NJJ9"/>
<dbReference type="NCBIfam" id="TIGR03081">
    <property type="entry name" value="metmalonyl_epim"/>
    <property type="match status" value="1"/>
</dbReference>
<dbReference type="Proteomes" id="UP000326287">
    <property type="component" value="Chromosome"/>
</dbReference>